<organism evidence="3 4">
    <name type="scientific">Winogradskya humida</name>
    <dbReference type="NCBI Taxonomy" id="113566"/>
    <lineage>
        <taxon>Bacteria</taxon>
        <taxon>Bacillati</taxon>
        <taxon>Actinomycetota</taxon>
        <taxon>Actinomycetes</taxon>
        <taxon>Micromonosporales</taxon>
        <taxon>Micromonosporaceae</taxon>
        <taxon>Winogradskya</taxon>
    </lineage>
</organism>
<accession>A0ABQ4A768</accession>
<gene>
    <name evidence="3" type="ORF">Ahu01nite_097780</name>
</gene>
<keyword evidence="4" id="KW-1185">Reference proteome</keyword>
<proteinExistence type="predicted"/>
<dbReference type="EMBL" id="BOMN01000149">
    <property type="protein sequence ID" value="GIE26676.1"/>
    <property type="molecule type" value="Genomic_DNA"/>
</dbReference>
<evidence type="ECO:0000259" key="2">
    <source>
        <dbReference type="SMART" id="SM00943"/>
    </source>
</evidence>
<comment type="caution">
    <text evidence="3">The sequence shown here is derived from an EMBL/GenBank/DDBJ whole genome shotgun (WGS) entry which is preliminary data.</text>
</comment>
<dbReference type="SUPFAM" id="SSF56747">
    <property type="entry name" value="Prim-pol domain"/>
    <property type="match status" value="1"/>
</dbReference>
<evidence type="ECO:0000313" key="4">
    <source>
        <dbReference type="Proteomes" id="UP000603200"/>
    </source>
</evidence>
<dbReference type="Pfam" id="PF09250">
    <property type="entry name" value="Prim-Pol"/>
    <property type="match status" value="1"/>
</dbReference>
<dbReference type="SMART" id="SM00943">
    <property type="entry name" value="Prim-Pol"/>
    <property type="match status" value="1"/>
</dbReference>
<feature type="compositionally biased region" description="Pro residues" evidence="1">
    <location>
        <begin position="360"/>
        <end position="370"/>
    </location>
</feature>
<name>A0ABQ4A768_9ACTN</name>
<feature type="compositionally biased region" description="Basic and acidic residues" evidence="1">
    <location>
        <begin position="332"/>
        <end position="341"/>
    </location>
</feature>
<sequence length="905" mass="99584">MIDVRTAALAWADAGYAVLPAKIDGSKAPDVASWRAYQTELPTRDQVDAWYRGGRPGLGLLCGAISGGLELLELEGRAVDEGALKQLQELIDESGLSELWLRIAGPDGYAERSPSGGLHFLYRIDGGQVPGNTKLANRPARADELTDNERQILAKNAGRVFPRVLAETRGEGGFVVIAPSGGPTHPSGRPWELVHGVIGRVPTITLVEREQLHRLFRCLDQMPVREAAPTPTRPLTVVGDGVRPGDDFESKTPWDDELLLGGAGWKVAFTQGSTTYWRRPGKEDPGISATTGRDAARDRLYVFSSSTEFDTEVSITKFQAYSVLHHGGDSKAAARELRRSGFGEQRPAPIRSKSAAVPAAPGPAATPQPPVEGTAARELEQSPADEKLRIEIENDAKAIRDLGNVIDQGALPDIYVTNGELRLITQVSGDVSMAGLGPENRPPLPVIASTIEPDALARLFAEHTFLWEQKYTKLRGSFVEETVPTQRVFSSVLTRRHWPTVPELHGIVGSPVLRPDGTLLQDSGYDPATGLYLASKVDLPHVPARPSAEQVAEAKHFLIAKFLGDFPWVSEADRANYIGLLLAQILRPYLRTLTPFGLISATTQSSGKTILSEGIGLLYGQKIQPWNKNENELRKAITGLLDQPAATIVYDNVKEGSQIDSPTLAMLMTTPTWSDRILGTNRTFTAPNDRLWLATGNNLRLGGDMATRTVLVRLDPKMPRPELRDNDRFGIPHLDQWVKDPANRVELLWNLLVLVMDWIAAGAPRDKHTMRQFTIWASATGGLLSHHGIPGFLDNANEVRELDEEDNEWAVFLERWHDLFGSAHKVAREVRQSADVEWADAISTDRWDGRFLSDEEGVLPTAKGLGRYLRGQVGRFHGEYVLHAEHSRSLNCQVYWVEHHEGEQG</sequence>
<feature type="region of interest" description="Disordered" evidence="1">
    <location>
        <begin position="332"/>
        <end position="381"/>
    </location>
</feature>
<dbReference type="Proteomes" id="UP000603200">
    <property type="component" value="Unassembled WGS sequence"/>
</dbReference>
<reference evidence="3 4" key="1">
    <citation type="submission" date="2021-01" db="EMBL/GenBank/DDBJ databases">
        <title>Whole genome shotgun sequence of Actinoplanes humidus NBRC 14915.</title>
        <authorList>
            <person name="Komaki H."/>
            <person name="Tamura T."/>
        </authorList>
    </citation>
    <scope>NUCLEOTIDE SEQUENCE [LARGE SCALE GENOMIC DNA]</scope>
    <source>
        <strain evidence="3 4">NBRC 14915</strain>
    </source>
</reference>
<dbReference type="RefSeq" id="WP_239159771.1">
    <property type="nucleotide sequence ID" value="NZ_BAAATV010000016.1"/>
</dbReference>
<protein>
    <recommendedName>
        <fullName evidence="2">DNA primase/polymerase bifunctional N-terminal domain-containing protein</fullName>
    </recommendedName>
</protein>
<dbReference type="InterPro" id="IPR015330">
    <property type="entry name" value="DNA_primase/pol_bifunc_N"/>
</dbReference>
<evidence type="ECO:0000313" key="3">
    <source>
        <dbReference type="EMBL" id="GIE26676.1"/>
    </source>
</evidence>
<evidence type="ECO:0000256" key="1">
    <source>
        <dbReference type="SAM" id="MobiDB-lite"/>
    </source>
</evidence>
<dbReference type="Gene3D" id="3.30.720.160">
    <property type="entry name" value="Bifunctional DNA primase/polymerase, N-terminal"/>
    <property type="match status" value="1"/>
</dbReference>
<feature type="domain" description="DNA primase/polymerase bifunctional N-terminal" evidence="2">
    <location>
        <begin position="8"/>
        <end position="206"/>
    </location>
</feature>